<proteinExistence type="predicted"/>
<dbReference type="EMBL" id="SXFB01000015">
    <property type="protein sequence ID" value="NFV27406.1"/>
    <property type="molecule type" value="Genomic_DNA"/>
</dbReference>
<gene>
    <name evidence="1" type="ORF">FDG31_14735</name>
</gene>
<evidence type="ECO:0000313" key="1">
    <source>
        <dbReference type="EMBL" id="NFV27406.1"/>
    </source>
</evidence>
<dbReference type="Pfam" id="PF14107">
    <property type="entry name" value="DUF4280"/>
    <property type="match status" value="1"/>
</dbReference>
<evidence type="ECO:0000313" key="2">
    <source>
        <dbReference type="Proteomes" id="UP000486903"/>
    </source>
</evidence>
<comment type="caution">
    <text evidence="1">The sequence shown here is derived from an EMBL/GenBank/DDBJ whole genome shotgun (WGS) entry which is preliminary data.</text>
</comment>
<dbReference type="RefSeq" id="WP_080004952.1">
    <property type="nucleotide sequence ID" value="NZ_JACBBA010000002.1"/>
</dbReference>
<dbReference type="Proteomes" id="UP000486903">
    <property type="component" value="Unassembled WGS sequence"/>
</dbReference>
<protein>
    <submittedName>
        <fullName evidence="1">DUF4280 domain-containing protein</fullName>
    </submittedName>
</protein>
<dbReference type="InterPro" id="IPR025460">
    <property type="entry name" value="DUF4280"/>
</dbReference>
<accession>A0A6B4JLB0</accession>
<dbReference type="AlphaFoldDB" id="A0A6B4JLB0"/>
<name>A0A6B4JLB0_CLOBO</name>
<reference evidence="1 2" key="1">
    <citation type="submission" date="2019-04" db="EMBL/GenBank/DDBJ databases">
        <title>Genome sequencing of Clostridium botulinum Groups I-IV and Clostridium butyricum.</title>
        <authorList>
            <person name="Brunt J."/>
            <person name="Van Vliet A.H.M."/>
            <person name="Stringer S.C."/>
            <person name="Carter A.T."/>
            <person name="Peck M.W."/>
        </authorList>
    </citation>
    <scope>NUCLEOTIDE SEQUENCE [LARGE SCALE GENOMIC DNA]</scope>
    <source>
        <strain evidence="1 2">BL81</strain>
    </source>
</reference>
<organism evidence="1 2">
    <name type="scientific">Clostridium botulinum</name>
    <dbReference type="NCBI Taxonomy" id="1491"/>
    <lineage>
        <taxon>Bacteria</taxon>
        <taxon>Bacillati</taxon>
        <taxon>Bacillota</taxon>
        <taxon>Clostridia</taxon>
        <taxon>Eubacteriales</taxon>
        <taxon>Clostridiaceae</taxon>
        <taxon>Clostridium</taxon>
    </lineage>
</organism>
<sequence length="130" mass="14052">MISVAKGTAYVVRGAKMKCDKGTHKKRINLPVSHGTYSNGNPVMNESDNVVEKNISSFGICKGNCPSNETITLVNKKGRAITGKKCKVKILKEWMNTKEDTLVDGEPALTTDSTLICAYGGIIKFVTDGQ</sequence>